<dbReference type="InterPro" id="IPR045793">
    <property type="entry name" value="PcRGLX/YetA-like"/>
</dbReference>
<reference evidence="3 4" key="1">
    <citation type="submission" date="2020-07" db="EMBL/GenBank/DDBJ databases">
        <authorList>
            <person name="Feng X."/>
        </authorList>
    </citation>
    <scope>NUCLEOTIDE SEQUENCE [LARGE SCALE GENOMIC DNA]</scope>
    <source>
        <strain evidence="3 4">JCM14086</strain>
    </source>
</reference>
<dbReference type="Pfam" id="PF19501">
    <property type="entry name" value="PcRGLX_1st"/>
    <property type="match status" value="1"/>
</dbReference>
<dbReference type="PANTHER" id="PTHR40081">
    <property type="entry name" value="CONCANAVALIN A-LIKE LECTIN/GLUCANASE"/>
    <property type="match status" value="1"/>
</dbReference>
<dbReference type="RefSeq" id="WP_185694477.1">
    <property type="nucleotide sequence ID" value="NZ_JACHVA010000134.1"/>
</dbReference>
<gene>
    <name evidence="3" type="ORF">H5P30_18930</name>
</gene>
<dbReference type="InterPro" id="IPR048331">
    <property type="entry name" value="PcRGLX/YetA_3rd"/>
</dbReference>
<organism evidence="3 4">
    <name type="scientific">Puniceicoccus vermicola</name>
    <dbReference type="NCBI Taxonomy" id="388746"/>
    <lineage>
        <taxon>Bacteria</taxon>
        <taxon>Pseudomonadati</taxon>
        <taxon>Verrucomicrobiota</taxon>
        <taxon>Opitutia</taxon>
        <taxon>Puniceicoccales</taxon>
        <taxon>Puniceicoccaceae</taxon>
        <taxon>Puniceicoccus</taxon>
    </lineage>
</organism>
<accession>A0A7X1E689</accession>
<dbReference type="Pfam" id="PF21346">
    <property type="entry name" value="PcRGLX_3rd"/>
    <property type="match status" value="1"/>
</dbReference>
<dbReference type="SUPFAM" id="SSF48208">
    <property type="entry name" value="Six-hairpin glycosidases"/>
    <property type="match status" value="1"/>
</dbReference>
<evidence type="ECO:0000259" key="2">
    <source>
        <dbReference type="Pfam" id="PF21346"/>
    </source>
</evidence>
<dbReference type="GO" id="GO:0005975">
    <property type="term" value="P:carbohydrate metabolic process"/>
    <property type="evidence" value="ECO:0007669"/>
    <property type="project" value="InterPro"/>
</dbReference>
<dbReference type="PANTHER" id="PTHR40081:SF1">
    <property type="entry name" value="TAT PATHWAY SIGNAL SEQUENCE DOMAIN PROTEIN"/>
    <property type="match status" value="1"/>
</dbReference>
<name>A0A7X1E689_9BACT</name>
<feature type="domain" description="PcRGLX/YetA-like N-terminal RIFT barrel" evidence="1">
    <location>
        <begin position="357"/>
        <end position="409"/>
    </location>
</feature>
<protein>
    <submittedName>
        <fullName evidence="3">Uncharacterized protein</fullName>
    </submittedName>
</protein>
<comment type="caution">
    <text evidence="3">The sequence shown here is derived from an EMBL/GenBank/DDBJ whole genome shotgun (WGS) entry which is preliminary data.</text>
</comment>
<dbReference type="Proteomes" id="UP000525652">
    <property type="component" value="Unassembled WGS sequence"/>
</dbReference>
<dbReference type="AlphaFoldDB" id="A0A7X1E689"/>
<dbReference type="InterPro" id="IPR008928">
    <property type="entry name" value="6-hairpin_glycosidase_sf"/>
</dbReference>
<feature type="domain" description="PcRGLX/YetA-like C-terminal alpha/alpha toroid" evidence="2">
    <location>
        <begin position="851"/>
        <end position="956"/>
    </location>
</feature>
<keyword evidence="4" id="KW-1185">Reference proteome</keyword>
<evidence type="ECO:0000259" key="1">
    <source>
        <dbReference type="Pfam" id="PF19501"/>
    </source>
</evidence>
<dbReference type="InterPro" id="IPR048329">
    <property type="entry name" value="PcRGLX_1st"/>
</dbReference>
<dbReference type="EMBL" id="JACHVA010000134">
    <property type="protein sequence ID" value="MBC2603858.1"/>
    <property type="molecule type" value="Genomic_DNA"/>
</dbReference>
<evidence type="ECO:0000313" key="4">
    <source>
        <dbReference type="Proteomes" id="UP000525652"/>
    </source>
</evidence>
<evidence type="ECO:0000313" key="3">
    <source>
        <dbReference type="EMBL" id="MBC2603858.1"/>
    </source>
</evidence>
<sequence length="1207" mass="137705">MHKFTFTGILSFLLWLISANVLQGYEWISTDESVQLELDEKTGGIRFWEVDGKVLSDVPDSDFDGVIGFEMESGWGGWFQVESFEVRYDSPVRILFEGILHLDQESDQSIGEMRGKLVYELNDEGREIELSFQLVSVAEGLDVSLSRYFWTQAFDLNPRKRVYYRGDFQTDWETRYFYQYTVDPRPGDDLLLPPDRNEWRFFGLDRLGNGAFRLWKAESLRTSPLVLEESLSPAPIVQIYDESGGVLVEYSQMDEIVDGPYHRRLGVDAAGGGRVSVDFVSKSGEAVDLLFADGDLVVSEAQTIKIRAYSSLSEVLAARENLEELYPPSTPPTPESVMLEPAWIREAPLSMGDEPIYVTGGYPFGQGQVQESQLSALRVGMGGGSLKPQSEAIAYWPDGSVKWGLLTFPLRLEEAETEYADSPRVTLRNGEAIPVRISVGESPSEPSDGSIVVRRTNDGGLMVGNGQLELELGKGVDWLRDLRLKDQSLLSGRHDHVGSAYTDYKLDPEPFYPFDREIEEGTDDPGSLSIDTLEVESVGPLRIVVRLTGYTDNEEPTRIVLRIELLAGKKEFTIEHTAEFLFKDPRRTFLRGMGINIPLDPRILGETHSSVQVLQESILSRRRNGSVRGMENDAVLEGGALLVRGPDLAVTAAIRDMSEMAPKAITLDRETGVLSFEFWPDEVGVMDVRRYSEYLHRGQLEAAPPKEDWVRTSYYEEDPFVGVSRTHEVLLAFDDVQSVSAELSEIRVANFQSPPLLYAGWDRYAQTGVVLPSSIESEWPTAWEAWTRLTNFWLWHREKNQWKGFWNYGDLRHRFRTHHYGYILEPVDLQRRLAGQPDAGKRVRDYHLSGDWALDNGSNGWSNTEGLPNLFLQYEYLRHGNRAVYFASEALARHSRDVVTRHAGMWFGRGTRHGVQHWSGGNHEERQTTITEYRLHYFLSGDLRSRAVVDKLYNEHYLTTEARMNADHSGRLGGLLFHWEMTGDPEEAAQFKRYVDTFLSPEGIYVSPLVSFPGPVVIAEPKGLNSGSKFFNAFGGMHALLEYYEWTQDPELKDSLIQMADDVTQAGMVESKRFGNGYYAWPPLVFASRYADNPEPYREYLRYYLGAYDWRTLYLPVTRNTEHWSGKTGFLMRTPPISFFFQNWAPYMTAVLGEDEFWLPKMDPEIEKWESGGGRYYGVKGSWQSEFDREEFEDYLGPQQPWRQDER</sequence>
<proteinExistence type="predicted"/>